<gene>
    <name evidence="2" type="primary">Dere\GG12431</name>
    <name evidence="2" type="ORF">Dere_GG12431</name>
</gene>
<dbReference type="PhylomeDB" id="B3P7B6"/>
<dbReference type="GO" id="GO:0016020">
    <property type="term" value="C:membrane"/>
    <property type="evidence" value="ECO:0007669"/>
    <property type="project" value="EnsemblMetazoa"/>
</dbReference>
<dbReference type="GO" id="GO:0005242">
    <property type="term" value="F:inward rectifier potassium channel activity"/>
    <property type="evidence" value="ECO:0007669"/>
    <property type="project" value="EnsemblMetazoa"/>
</dbReference>
<keyword evidence="3" id="KW-1185">Reference proteome</keyword>
<dbReference type="OrthoDB" id="273257at2759"/>
<accession>B3P7B6</accession>
<proteinExistence type="predicted"/>
<reference evidence="2 3" key="2">
    <citation type="journal article" date="2008" name="Bioinformatics">
        <title>Assembly reconciliation.</title>
        <authorList>
            <person name="Zimin A.V."/>
            <person name="Smith D.R."/>
            <person name="Sutton G."/>
            <person name="Yorke J.A."/>
        </authorList>
    </citation>
    <scope>NUCLEOTIDE SEQUENCE [LARGE SCALE GENOMIC DNA]</scope>
    <source>
        <strain evidence="2 3">TSC#14021-0224.01</strain>
    </source>
</reference>
<dbReference type="GO" id="GO:0042391">
    <property type="term" value="P:regulation of membrane potential"/>
    <property type="evidence" value="ECO:0007669"/>
    <property type="project" value="EnsemblMetazoa"/>
</dbReference>
<feature type="compositionally biased region" description="Low complexity" evidence="1">
    <location>
        <begin position="8"/>
        <end position="27"/>
    </location>
</feature>
<name>B3P7B6_DROER</name>
<sequence length="85" mass="9139">MRMRFNFSTHSAAPASAGTTTTTQANAGEPATQPLKKAIEADPDSLDSVISNPQSYPITIVPNRPTSYYGLSQNGKPFPRQPSCR</sequence>
<dbReference type="AlphaFoldDB" id="B3P7B6"/>
<evidence type="ECO:0000313" key="3">
    <source>
        <dbReference type="Proteomes" id="UP000008711"/>
    </source>
</evidence>
<evidence type="ECO:0000256" key="1">
    <source>
        <dbReference type="SAM" id="MobiDB-lite"/>
    </source>
</evidence>
<dbReference type="GO" id="GO:0035220">
    <property type="term" value="P:wing disc development"/>
    <property type="evidence" value="ECO:0007669"/>
    <property type="project" value="EnsemblMetazoa"/>
</dbReference>
<evidence type="ECO:0000313" key="2">
    <source>
        <dbReference type="EMBL" id="EDV54005.1"/>
    </source>
</evidence>
<reference evidence="2 3" key="1">
    <citation type="journal article" date="2007" name="Nature">
        <title>Evolution of genes and genomes on the Drosophila phylogeny.</title>
        <authorList>
            <consortium name="Drosophila 12 Genomes Consortium"/>
            <person name="Clark A.G."/>
            <person name="Eisen M.B."/>
            <person name="Smith D.R."/>
            <person name="Bergman C.M."/>
            <person name="Oliver B."/>
            <person name="Markow T.A."/>
            <person name="Kaufman T.C."/>
            <person name="Kellis M."/>
            <person name="Gelbart W."/>
            <person name="Iyer V.N."/>
            <person name="Pollard D.A."/>
            <person name="Sackton T.B."/>
            <person name="Larracuente A.M."/>
            <person name="Singh N.D."/>
            <person name="Abad J.P."/>
            <person name="Abt D.N."/>
            <person name="Adryan B."/>
            <person name="Aguade M."/>
            <person name="Akashi H."/>
            <person name="Anderson W.W."/>
            <person name="Aquadro C.F."/>
            <person name="Ardell D.H."/>
            <person name="Arguello R."/>
            <person name="Artieri C.G."/>
            <person name="Barbash D.A."/>
            <person name="Barker D."/>
            <person name="Barsanti P."/>
            <person name="Batterham P."/>
            <person name="Batzoglou S."/>
            <person name="Begun D."/>
            <person name="Bhutkar A."/>
            <person name="Blanco E."/>
            <person name="Bosak S.A."/>
            <person name="Bradley R.K."/>
            <person name="Brand A.D."/>
            <person name="Brent M.R."/>
            <person name="Brooks A.N."/>
            <person name="Brown R.H."/>
            <person name="Butlin R.K."/>
            <person name="Caggese C."/>
            <person name="Calvi B.R."/>
            <person name="Bernardo de Carvalho A."/>
            <person name="Caspi A."/>
            <person name="Castrezana S."/>
            <person name="Celniker S.E."/>
            <person name="Chang J.L."/>
            <person name="Chapple C."/>
            <person name="Chatterji S."/>
            <person name="Chinwalla A."/>
            <person name="Civetta A."/>
            <person name="Clifton S.W."/>
            <person name="Comeron J.M."/>
            <person name="Costello J.C."/>
            <person name="Coyne J.A."/>
            <person name="Daub J."/>
            <person name="David R.G."/>
            <person name="Delcher A.L."/>
            <person name="Delehaunty K."/>
            <person name="Do C.B."/>
            <person name="Ebling H."/>
            <person name="Edwards K."/>
            <person name="Eickbush T."/>
            <person name="Evans J.D."/>
            <person name="Filipski A."/>
            <person name="Findeiss S."/>
            <person name="Freyhult E."/>
            <person name="Fulton L."/>
            <person name="Fulton R."/>
            <person name="Garcia A.C."/>
            <person name="Gardiner A."/>
            <person name="Garfield D.A."/>
            <person name="Garvin B.E."/>
            <person name="Gibson G."/>
            <person name="Gilbert D."/>
            <person name="Gnerre S."/>
            <person name="Godfrey J."/>
            <person name="Good R."/>
            <person name="Gotea V."/>
            <person name="Gravely B."/>
            <person name="Greenberg A.J."/>
            <person name="Griffiths-Jones S."/>
            <person name="Gross S."/>
            <person name="Guigo R."/>
            <person name="Gustafson E.A."/>
            <person name="Haerty W."/>
            <person name="Hahn M.W."/>
            <person name="Halligan D.L."/>
            <person name="Halpern A.L."/>
            <person name="Halter G.M."/>
            <person name="Han M.V."/>
            <person name="Heger A."/>
            <person name="Hillier L."/>
            <person name="Hinrichs A.S."/>
            <person name="Holmes I."/>
            <person name="Hoskins R.A."/>
            <person name="Hubisz M.J."/>
            <person name="Hultmark D."/>
            <person name="Huntley M.A."/>
            <person name="Jaffe D.B."/>
            <person name="Jagadeeshan S."/>
            <person name="Jeck W.R."/>
            <person name="Johnson J."/>
            <person name="Jones C.D."/>
            <person name="Jordan W.C."/>
            <person name="Karpen G.H."/>
            <person name="Kataoka E."/>
            <person name="Keightley P.D."/>
            <person name="Kheradpour P."/>
            <person name="Kirkness E.F."/>
            <person name="Koerich L.B."/>
            <person name="Kristiansen K."/>
            <person name="Kudrna D."/>
            <person name="Kulathinal R.J."/>
            <person name="Kumar S."/>
            <person name="Kwok R."/>
            <person name="Lander E."/>
            <person name="Langley C.H."/>
            <person name="Lapoint R."/>
            <person name="Lazzaro B.P."/>
            <person name="Lee S.J."/>
            <person name="Levesque L."/>
            <person name="Li R."/>
            <person name="Lin C.F."/>
            <person name="Lin M.F."/>
            <person name="Lindblad-Toh K."/>
            <person name="Llopart A."/>
            <person name="Long M."/>
            <person name="Low L."/>
            <person name="Lozovsky E."/>
            <person name="Lu J."/>
            <person name="Luo M."/>
            <person name="Machado C.A."/>
            <person name="Makalowski W."/>
            <person name="Marzo M."/>
            <person name="Matsuda M."/>
            <person name="Matzkin L."/>
            <person name="McAllister B."/>
            <person name="McBride C.S."/>
            <person name="McKernan B."/>
            <person name="McKernan K."/>
            <person name="Mendez-Lago M."/>
            <person name="Minx P."/>
            <person name="Mollenhauer M.U."/>
            <person name="Montooth K."/>
            <person name="Mount S.M."/>
            <person name="Mu X."/>
            <person name="Myers E."/>
            <person name="Negre B."/>
            <person name="Newfeld S."/>
            <person name="Nielsen R."/>
            <person name="Noor M.A."/>
            <person name="O'Grady P."/>
            <person name="Pachter L."/>
            <person name="Papaceit M."/>
            <person name="Parisi M.J."/>
            <person name="Parisi M."/>
            <person name="Parts L."/>
            <person name="Pedersen J.S."/>
            <person name="Pesole G."/>
            <person name="Phillippy A.M."/>
            <person name="Ponting C.P."/>
            <person name="Pop M."/>
            <person name="Porcelli D."/>
            <person name="Powell J.R."/>
            <person name="Prohaska S."/>
            <person name="Pruitt K."/>
            <person name="Puig M."/>
            <person name="Quesneville H."/>
            <person name="Ram K.R."/>
            <person name="Rand D."/>
            <person name="Rasmussen M.D."/>
            <person name="Reed L.K."/>
            <person name="Reenan R."/>
            <person name="Reily A."/>
            <person name="Remington K.A."/>
            <person name="Rieger T.T."/>
            <person name="Ritchie M.G."/>
            <person name="Robin C."/>
            <person name="Rogers Y.H."/>
            <person name="Rohde C."/>
            <person name="Rozas J."/>
            <person name="Rubenfield M.J."/>
            <person name="Ruiz A."/>
            <person name="Russo S."/>
            <person name="Salzberg S.L."/>
            <person name="Sanchez-Gracia A."/>
            <person name="Saranga D.J."/>
            <person name="Sato H."/>
            <person name="Schaeffer S.W."/>
            <person name="Schatz M.C."/>
            <person name="Schlenke T."/>
            <person name="Schwartz R."/>
            <person name="Segarra C."/>
            <person name="Singh R.S."/>
            <person name="Sirot L."/>
            <person name="Sirota M."/>
            <person name="Sisneros N.B."/>
            <person name="Smith C.D."/>
            <person name="Smith T.F."/>
            <person name="Spieth J."/>
            <person name="Stage D.E."/>
            <person name="Stark A."/>
            <person name="Stephan W."/>
            <person name="Strausberg R.L."/>
            <person name="Strempel S."/>
            <person name="Sturgill D."/>
            <person name="Sutton G."/>
            <person name="Sutton G.G."/>
            <person name="Tao W."/>
            <person name="Teichmann S."/>
            <person name="Tobari Y.N."/>
            <person name="Tomimura Y."/>
            <person name="Tsolas J.M."/>
            <person name="Valente V.L."/>
            <person name="Venter E."/>
            <person name="Venter J.C."/>
            <person name="Vicario S."/>
            <person name="Vieira F.G."/>
            <person name="Vilella A.J."/>
            <person name="Villasante A."/>
            <person name="Walenz B."/>
            <person name="Wang J."/>
            <person name="Wasserman M."/>
            <person name="Watts T."/>
            <person name="Wilson D."/>
            <person name="Wilson R.K."/>
            <person name="Wing R.A."/>
            <person name="Wolfner M.F."/>
            <person name="Wong A."/>
            <person name="Wong G.K."/>
            <person name="Wu C.I."/>
            <person name="Wu G."/>
            <person name="Yamamoto D."/>
            <person name="Yang H.P."/>
            <person name="Yang S.P."/>
            <person name="Yorke J.A."/>
            <person name="Yoshida K."/>
            <person name="Zdobnov E."/>
            <person name="Zhang P."/>
            <person name="Zhang Y."/>
            <person name="Zimin A.V."/>
            <person name="Baldwin J."/>
            <person name="Abdouelleil A."/>
            <person name="Abdulkadir J."/>
            <person name="Abebe A."/>
            <person name="Abera B."/>
            <person name="Abreu J."/>
            <person name="Acer S.C."/>
            <person name="Aftuck L."/>
            <person name="Alexander A."/>
            <person name="An P."/>
            <person name="Anderson E."/>
            <person name="Anderson S."/>
            <person name="Arachi H."/>
            <person name="Azer M."/>
            <person name="Bachantsang P."/>
            <person name="Barry A."/>
            <person name="Bayul T."/>
            <person name="Berlin A."/>
            <person name="Bessette D."/>
            <person name="Bloom T."/>
            <person name="Blye J."/>
            <person name="Boguslavskiy L."/>
            <person name="Bonnet C."/>
            <person name="Boukhgalter B."/>
            <person name="Bourzgui I."/>
            <person name="Brown A."/>
            <person name="Cahill P."/>
            <person name="Channer S."/>
            <person name="Cheshatsang Y."/>
            <person name="Chuda L."/>
            <person name="Citroen M."/>
            <person name="Collymore A."/>
            <person name="Cooke P."/>
            <person name="Costello M."/>
            <person name="D'Aco K."/>
            <person name="Daza R."/>
            <person name="De Haan G."/>
            <person name="DeGray S."/>
            <person name="DeMaso C."/>
            <person name="Dhargay N."/>
            <person name="Dooley K."/>
            <person name="Dooley E."/>
            <person name="Doricent M."/>
            <person name="Dorje P."/>
            <person name="Dorjee K."/>
            <person name="Dupes A."/>
            <person name="Elong R."/>
            <person name="Falk J."/>
            <person name="Farina A."/>
            <person name="Faro S."/>
            <person name="Ferguson D."/>
            <person name="Fisher S."/>
            <person name="Foley C.D."/>
            <person name="Franke A."/>
            <person name="Friedrich D."/>
            <person name="Gadbois L."/>
            <person name="Gearin G."/>
            <person name="Gearin C.R."/>
            <person name="Giannoukos G."/>
            <person name="Goode T."/>
            <person name="Graham J."/>
            <person name="Grandbois E."/>
            <person name="Grewal S."/>
            <person name="Gyaltsen K."/>
            <person name="Hafez N."/>
            <person name="Hagos B."/>
            <person name="Hall J."/>
            <person name="Henson C."/>
            <person name="Hollinger A."/>
            <person name="Honan T."/>
            <person name="Huard M.D."/>
            <person name="Hughes L."/>
            <person name="Hurhula B."/>
            <person name="Husby M.E."/>
            <person name="Kamat A."/>
            <person name="Kanga B."/>
            <person name="Kashin S."/>
            <person name="Khazanovich D."/>
            <person name="Kisner P."/>
            <person name="Lance K."/>
            <person name="Lara M."/>
            <person name="Lee W."/>
            <person name="Lennon N."/>
            <person name="Letendre F."/>
            <person name="LeVine R."/>
            <person name="Lipovsky A."/>
            <person name="Liu X."/>
            <person name="Liu J."/>
            <person name="Liu S."/>
            <person name="Lokyitsang T."/>
            <person name="Lokyitsang Y."/>
            <person name="Lubonja R."/>
            <person name="Lui A."/>
            <person name="MacDonald P."/>
            <person name="Magnisalis V."/>
            <person name="Maru K."/>
            <person name="Matthews C."/>
            <person name="McCusker W."/>
            <person name="McDonough S."/>
            <person name="Mehta T."/>
            <person name="Meldrim J."/>
            <person name="Meneus L."/>
            <person name="Mihai O."/>
            <person name="Mihalev A."/>
            <person name="Mihova T."/>
            <person name="Mittelman R."/>
            <person name="Mlenga V."/>
            <person name="Montmayeur A."/>
            <person name="Mulrain L."/>
            <person name="Navidi A."/>
            <person name="Naylor J."/>
            <person name="Negash T."/>
            <person name="Nguyen T."/>
            <person name="Nguyen N."/>
            <person name="Nicol R."/>
            <person name="Norbu C."/>
            <person name="Norbu N."/>
            <person name="Novod N."/>
            <person name="O'Neill B."/>
            <person name="Osman S."/>
            <person name="Markiewicz E."/>
            <person name="Oyono O.L."/>
            <person name="Patti C."/>
            <person name="Phunkhang P."/>
            <person name="Pierre F."/>
            <person name="Priest M."/>
            <person name="Raghuraman S."/>
            <person name="Rege F."/>
            <person name="Reyes R."/>
            <person name="Rise C."/>
            <person name="Rogov P."/>
            <person name="Ross K."/>
            <person name="Ryan E."/>
            <person name="Settipalli S."/>
            <person name="Shea T."/>
            <person name="Sherpa N."/>
            <person name="Shi L."/>
            <person name="Shih D."/>
            <person name="Sparrow T."/>
            <person name="Spaulding J."/>
            <person name="Stalker J."/>
            <person name="Stange-Thomann N."/>
            <person name="Stavropoulos S."/>
            <person name="Stone C."/>
            <person name="Strader C."/>
            <person name="Tesfaye S."/>
            <person name="Thomson T."/>
            <person name="Thoulutsang Y."/>
            <person name="Thoulutsang D."/>
            <person name="Topham K."/>
            <person name="Topping I."/>
            <person name="Tsamla T."/>
            <person name="Vassiliev H."/>
            <person name="Vo A."/>
            <person name="Wangchuk T."/>
            <person name="Wangdi T."/>
            <person name="Weiand M."/>
            <person name="Wilkinson J."/>
            <person name="Wilson A."/>
            <person name="Yadav S."/>
            <person name="Young G."/>
            <person name="Yu Q."/>
            <person name="Zembek L."/>
            <person name="Zhong D."/>
            <person name="Zimmer A."/>
            <person name="Zwirko Z."/>
            <person name="Jaffe D.B."/>
            <person name="Alvarez P."/>
            <person name="Brockman W."/>
            <person name="Butler J."/>
            <person name="Chin C."/>
            <person name="Gnerre S."/>
            <person name="Grabherr M."/>
            <person name="Kleber M."/>
            <person name="Mauceli E."/>
            <person name="MacCallum I."/>
        </authorList>
    </citation>
    <scope>NUCLEOTIDE SEQUENCE [LARGE SCALE GENOMIC DNA]</scope>
    <source>
        <strain evidence="2 3">TSC#14021-0224.01</strain>
    </source>
</reference>
<dbReference type="Proteomes" id="UP000008711">
    <property type="component" value="Unassembled WGS sequence"/>
</dbReference>
<dbReference type="HOGENOM" id="CLU_192443_0_0_1"/>
<dbReference type="EMBL" id="CH954182">
    <property type="protein sequence ID" value="EDV54005.1"/>
    <property type="molecule type" value="Genomic_DNA"/>
</dbReference>
<protein>
    <submittedName>
        <fullName evidence="2">GG12431</fullName>
    </submittedName>
</protein>
<organism evidence="2 3">
    <name type="scientific">Drosophila erecta</name>
    <name type="common">Fruit fly</name>
    <dbReference type="NCBI Taxonomy" id="7220"/>
    <lineage>
        <taxon>Eukaryota</taxon>
        <taxon>Metazoa</taxon>
        <taxon>Ecdysozoa</taxon>
        <taxon>Arthropoda</taxon>
        <taxon>Hexapoda</taxon>
        <taxon>Insecta</taxon>
        <taxon>Pterygota</taxon>
        <taxon>Neoptera</taxon>
        <taxon>Endopterygota</taxon>
        <taxon>Diptera</taxon>
        <taxon>Brachycera</taxon>
        <taxon>Muscomorpha</taxon>
        <taxon>Ephydroidea</taxon>
        <taxon>Drosophilidae</taxon>
        <taxon>Drosophila</taxon>
        <taxon>Sophophora</taxon>
    </lineage>
</organism>
<feature type="region of interest" description="Disordered" evidence="1">
    <location>
        <begin position="1"/>
        <end position="34"/>
    </location>
</feature>